<evidence type="ECO:0000313" key="1">
    <source>
        <dbReference type="EMBL" id="KAK7327800.1"/>
    </source>
</evidence>
<evidence type="ECO:0000313" key="2">
    <source>
        <dbReference type="Proteomes" id="UP001367508"/>
    </source>
</evidence>
<gene>
    <name evidence="1" type="ORF">VNO77_21891</name>
</gene>
<accession>A0AAN9Q7J3</accession>
<comment type="caution">
    <text evidence="1">The sequence shown here is derived from an EMBL/GenBank/DDBJ whole genome shotgun (WGS) entry which is preliminary data.</text>
</comment>
<proteinExistence type="predicted"/>
<organism evidence="1 2">
    <name type="scientific">Canavalia gladiata</name>
    <name type="common">Sword bean</name>
    <name type="synonym">Dolichos gladiatus</name>
    <dbReference type="NCBI Taxonomy" id="3824"/>
    <lineage>
        <taxon>Eukaryota</taxon>
        <taxon>Viridiplantae</taxon>
        <taxon>Streptophyta</taxon>
        <taxon>Embryophyta</taxon>
        <taxon>Tracheophyta</taxon>
        <taxon>Spermatophyta</taxon>
        <taxon>Magnoliopsida</taxon>
        <taxon>eudicotyledons</taxon>
        <taxon>Gunneridae</taxon>
        <taxon>Pentapetalae</taxon>
        <taxon>rosids</taxon>
        <taxon>fabids</taxon>
        <taxon>Fabales</taxon>
        <taxon>Fabaceae</taxon>
        <taxon>Papilionoideae</taxon>
        <taxon>50 kb inversion clade</taxon>
        <taxon>NPAAA clade</taxon>
        <taxon>indigoferoid/millettioid clade</taxon>
        <taxon>Phaseoleae</taxon>
        <taxon>Canavalia</taxon>
    </lineage>
</organism>
<dbReference type="EMBL" id="JAYMYQ010000005">
    <property type="protein sequence ID" value="KAK7327800.1"/>
    <property type="molecule type" value="Genomic_DNA"/>
</dbReference>
<dbReference type="AlphaFoldDB" id="A0AAN9Q7J3"/>
<sequence>MLDAVMIWVDDSTSRVTKFQDQASLLQLRPSQKYLMPNTKFRQCVQGNGDLDQSATKFTAYNTFPRENLELENLLIKSISKTGRREIFQCGQLVSPMHDKIELQGDDDIDINLDKRMTEE</sequence>
<reference evidence="1 2" key="1">
    <citation type="submission" date="2024-01" db="EMBL/GenBank/DDBJ databases">
        <title>The genomes of 5 underutilized Papilionoideae crops provide insights into root nodulation and disease resistanc.</title>
        <authorList>
            <person name="Jiang F."/>
        </authorList>
    </citation>
    <scope>NUCLEOTIDE SEQUENCE [LARGE SCALE GENOMIC DNA]</scope>
    <source>
        <strain evidence="1">LVBAO_FW01</strain>
        <tissue evidence="1">Leaves</tissue>
    </source>
</reference>
<name>A0AAN9Q7J3_CANGL</name>
<keyword evidence="2" id="KW-1185">Reference proteome</keyword>
<protein>
    <submittedName>
        <fullName evidence="1">Uncharacterized protein</fullName>
    </submittedName>
</protein>
<dbReference type="Proteomes" id="UP001367508">
    <property type="component" value="Unassembled WGS sequence"/>
</dbReference>